<dbReference type="Pfam" id="PF05676">
    <property type="entry name" value="NDUF_B7"/>
    <property type="match status" value="1"/>
</dbReference>
<evidence type="ECO:0000256" key="7">
    <source>
        <dbReference type="ARBA" id="ARBA00022660"/>
    </source>
</evidence>
<dbReference type="AlphaFoldDB" id="A0A8D8BHI2"/>
<evidence type="ECO:0000256" key="10">
    <source>
        <dbReference type="ARBA" id="ARBA00023128"/>
    </source>
</evidence>
<organism evidence="14">
    <name type="scientific">Culex pipiens</name>
    <name type="common">House mosquito</name>
    <dbReference type="NCBI Taxonomy" id="7175"/>
    <lineage>
        <taxon>Eukaryota</taxon>
        <taxon>Metazoa</taxon>
        <taxon>Ecdysozoa</taxon>
        <taxon>Arthropoda</taxon>
        <taxon>Hexapoda</taxon>
        <taxon>Insecta</taxon>
        <taxon>Pterygota</taxon>
        <taxon>Neoptera</taxon>
        <taxon>Endopterygota</taxon>
        <taxon>Diptera</taxon>
        <taxon>Nematocera</taxon>
        <taxon>Culicoidea</taxon>
        <taxon>Culicidae</taxon>
        <taxon>Culicinae</taxon>
        <taxon>Culicini</taxon>
        <taxon>Culex</taxon>
        <taxon>Culex</taxon>
    </lineage>
</organism>
<proteinExistence type="inferred from homology"/>
<dbReference type="EMBL" id="HBUE01257012">
    <property type="protein sequence ID" value="CAG6557074.1"/>
    <property type="molecule type" value="Transcribed_RNA"/>
</dbReference>
<comment type="subcellular location">
    <subcellularLocation>
        <location evidence="3">Mitochondrion inner membrane</location>
        <topology evidence="3">Peripheral membrane protein</topology>
    </subcellularLocation>
    <subcellularLocation>
        <location evidence="2">Mitochondrion intermembrane space</location>
    </subcellularLocation>
</comment>
<keyword evidence="9" id="KW-0249">Electron transport</keyword>
<dbReference type="EMBL" id="HBUE01076527">
    <property type="protein sequence ID" value="CAG6475373.1"/>
    <property type="molecule type" value="Transcribed_RNA"/>
</dbReference>
<name>A0A8D8BHI2_CULPI</name>
<protein>
    <recommendedName>
        <fullName evidence="5">NADH dehydrogenase [ubiquinone] 1 beta subcomplex subunit 7</fullName>
    </recommendedName>
</protein>
<comment type="similarity">
    <text evidence="4">Belongs to the complex I NDUFB7 subunit family.</text>
</comment>
<dbReference type="PANTHER" id="PTHR20900">
    <property type="entry name" value="NADH:UBIQUINONE OXIDOREDUCTASE B18-LIKE SUBUNIT"/>
    <property type="match status" value="1"/>
</dbReference>
<keyword evidence="14" id="KW-0830">Ubiquinone</keyword>
<evidence type="ECO:0000256" key="5">
    <source>
        <dbReference type="ARBA" id="ARBA00018677"/>
    </source>
</evidence>
<comment type="function">
    <text evidence="1">Accessory subunit of the mitochondrial membrane respiratory chain NADH dehydrogenase (Complex I), that is believed not to be involved in catalysis. Complex I functions in the transfer of electrons from NADH to the respiratory chain. The immediate electron acceptor for the enzyme is believed to be ubiquinone.</text>
</comment>
<evidence type="ECO:0000256" key="12">
    <source>
        <dbReference type="ARBA" id="ARBA00023157"/>
    </source>
</evidence>
<evidence type="ECO:0000256" key="1">
    <source>
        <dbReference type="ARBA" id="ARBA00003195"/>
    </source>
</evidence>
<evidence type="ECO:0000256" key="4">
    <source>
        <dbReference type="ARBA" id="ARBA00008006"/>
    </source>
</evidence>
<dbReference type="GO" id="GO:0005758">
    <property type="term" value="C:mitochondrial intermembrane space"/>
    <property type="evidence" value="ECO:0007669"/>
    <property type="project" value="UniProtKB-SubCell"/>
</dbReference>
<dbReference type="EMBL" id="HBUE01257013">
    <property type="protein sequence ID" value="CAG6557075.1"/>
    <property type="molecule type" value="Transcribed_RNA"/>
</dbReference>
<evidence type="ECO:0000256" key="11">
    <source>
        <dbReference type="ARBA" id="ARBA00023136"/>
    </source>
</evidence>
<dbReference type="InterPro" id="IPR008698">
    <property type="entry name" value="NDUB7"/>
</dbReference>
<dbReference type="PANTHER" id="PTHR20900:SF0">
    <property type="entry name" value="NADH DEHYDROGENASE [UBIQUINONE] 1 BETA SUBCOMPLEX SUBUNIT 7"/>
    <property type="match status" value="1"/>
</dbReference>
<dbReference type="GO" id="GO:0005743">
    <property type="term" value="C:mitochondrial inner membrane"/>
    <property type="evidence" value="ECO:0007669"/>
    <property type="project" value="UniProtKB-SubCell"/>
</dbReference>
<keyword evidence="10" id="KW-0496">Mitochondrion</keyword>
<accession>A0A8D8BHI2</accession>
<reference evidence="14" key="1">
    <citation type="submission" date="2021-05" db="EMBL/GenBank/DDBJ databases">
        <authorList>
            <person name="Alioto T."/>
            <person name="Alioto T."/>
            <person name="Gomez Garrido J."/>
        </authorList>
    </citation>
    <scope>NUCLEOTIDE SEQUENCE</scope>
</reference>
<evidence type="ECO:0000256" key="6">
    <source>
        <dbReference type="ARBA" id="ARBA00022448"/>
    </source>
</evidence>
<sequence length="125" mass="14885">MGNWVSRYVTNPDGTPVPLTQPSFDPNFGFAHARKERVMIATEEEMEAAKVPLADRDYCAHKLIAYRACRADVWPWAYKCAHEKHDYLNCEYEDYIYRMKEYEREKRLLLRKQRIEKKQGSELHA</sequence>
<keyword evidence="11" id="KW-0472">Membrane</keyword>
<evidence type="ECO:0000256" key="2">
    <source>
        <dbReference type="ARBA" id="ARBA00004569"/>
    </source>
</evidence>
<evidence type="ECO:0000313" key="14">
    <source>
        <dbReference type="EMBL" id="CAG6475373.1"/>
    </source>
</evidence>
<evidence type="ECO:0000256" key="8">
    <source>
        <dbReference type="ARBA" id="ARBA00022792"/>
    </source>
</evidence>
<dbReference type="EMBL" id="HBUE01152010">
    <property type="protein sequence ID" value="CAG6505775.1"/>
    <property type="molecule type" value="Transcribed_RNA"/>
</dbReference>
<keyword evidence="13" id="KW-0175">Coiled coil</keyword>
<keyword evidence="6" id="KW-0813">Transport</keyword>
<keyword evidence="8" id="KW-0999">Mitochondrion inner membrane</keyword>
<evidence type="ECO:0000256" key="13">
    <source>
        <dbReference type="SAM" id="Coils"/>
    </source>
</evidence>
<dbReference type="EMBL" id="HBUE01152011">
    <property type="protein sequence ID" value="CAG6505776.1"/>
    <property type="molecule type" value="Transcribed_RNA"/>
</dbReference>
<keyword evidence="12" id="KW-1015">Disulfide bond</keyword>
<feature type="coiled-coil region" evidence="13">
    <location>
        <begin position="92"/>
        <end position="119"/>
    </location>
</feature>
<evidence type="ECO:0000256" key="3">
    <source>
        <dbReference type="ARBA" id="ARBA00004637"/>
    </source>
</evidence>
<keyword evidence="7" id="KW-0679">Respiratory chain</keyword>
<evidence type="ECO:0000256" key="9">
    <source>
        <dbReference type="ARBA" id="ARBA00022982"/>
    </source>
</evidence>